<dbReference type="PROSITE" id="PS50088">
    <property type="entry name" value="ANK_REPEAT"/>
    <property type="match status" value="4"/>
</dbReference>
<comment type="subcellular location">
    <subcellularLocation>
        <location evidence="1">Membrane</location>
        <topology evidence="1">Multi-pass membrane protein</topology>
    </subcellularLocation>
</comment>
<sequence length="556" mass="60182">MELNTTEAPVRQQSFAGKKMPKQLTGKRDNGPLHLAARAGDLGLVVEIMSNCGEEELNELLSEQNYAGETALYLAAGGGYVGLVKEMMKYHDVGAASIKAGNGCDAFHIASKQGHLEVLKILMESIPELSMTVDRANTTALHIAAAQGHTEVVSFLLETGCSLMSIARSNGKTALHSAARKGHLEVVQALLSKDTGSAIRKDSKGQTALHMAVKGLNVELVDELAKANPSLINEVDNKGNTALHVATGKGRAQIVRTLLSYKGVAKTIINRSGESVFDTAEKSGHSKIATVLAEHGIQSAKSMKLPTLNPNRELKQTVSEIKHEVHDQLKQTRQTRKKVHGMVKRLGKMHLEGLNNAINSTTVVAVLTATVAFAAIFSVPGQYPDPKKPLPDGFSPGEANIAPKTEFIVFFIFDSFALFISLAVVVVQTSIVVVEREAKERLMTVINKLMWMACVMVSVAFLALSYVIVGKEEKWLAVGVTAIGTVIMGMTLGTMCYWMVVQRVEASKYRCCIRRSSLSIHSHSHSNSNSHSCSFSVISDSELLNTEFKSKKVYAI</sequence>
<dbReference type="SMR" id="A0A498K2B3"/>
<keyword evidence="3" id="KW-0677">Repeat</keyword>
<dbReference type="Proteomes" id="UP000290289">
    <property type="component" value="Chromosome 4"/>
</dbReference>
<dbReference type="Pfam" id="PF13962">
    <property type="entry name" value="PGG"/>
    <property type="match status" value="1"/>
</dbReference>
<proteinExistence type="predicted"/>
<evidence type="ECO:0000256" key="2">
    <source>
        <dbReference type="ARBA" id="ARBA00022692"/>
    </source>
</evidence>
<dbReference type="AlphaFoldDB" id="A0A498K2B3"/>
<dbReference type="PROSITE" id="PS50297">
    <property type="entry name" value="ANK_REP_REGION"/>
    <property type="match status" value="4"/>
</dbReference>
<evidence type="ECO:0000256" key="6">
    <source>
        <dbReference type="ARBA" id="ARBA00023136"/>
    </source>
</evidence>
<dbReference type="InterPro" id="IPR026961">
    <property type="entry name" value="PGG_dom"/>
</dbReference>
<feature type="region of interest" description="Disordered" evidence="8">
    <location>
        <begin position="1"/>
        <end position="32"/>
    </location>
</feature>
<keyword evidence="4 9" id="KW-1133">Transmembrane helix</keyword>
<feature type="transmembrane region" description="Helical" evidence="9">
    <location>
        <begin position="475"/>
        <end position="500"/>
    </location>
</feature>
<keyword evidence="12" id="KW-1185">Reference proteome</keyword>
<evidence type="ECO:0000256" key="5">
    <source>
        <dbReference type="ARBA" id="ARBA00023043"/>
    </source>
</evidence>
<evidence type="ECO:0000256" key="3">
    <source>
        <dbReference type="ARBA" id="ARBA00022737"/>
    </source>
</evidence>
<reference evidence="11 12" key="1">
    <citation type="submission" date="2018-10" db="EMBL/GenBank/DDBJ databases">
        <title>A high-quality apple genome assembly.</title>
        <authorList>
            <person name="Hu J."/>
        </authorList>
    </citation>
    <scope>NUCLEOTIDE SEQUENCE [LARGE SCALE GENOMIC DNA]</scope>
    <source>
        <strain evidence="12">cv. HFTH1</strain>
        <tissue evidence="11">Young leaf</tissue>
    </source>
</reference>
<gene>
    <name evidence="11" type="ORF">DVH24_026849</name>
</gene>
<dbReference type="Pfam" id="PF12796">
    <property type="entry name" value="Ank_2"/>
    <property type="match status" value="3"/>
</dbReference>
<evidence type="ECO:0000256" key="7">
    <source>
        <dbReference type="PROSITE-ProRule" id="PRU00023"/>
    </source>
</evidence>
<evidence type="ECO:0000256" key="4">
    <source>
        <dbReference type="ARBA" id="ARBA00022989"/>
    </source>
</evidence>
<feature type="repeat" description="ANK" evidence="7">
    <location>
        <begin position="136"/>
        <end position="168"/>
    </location>
</feature>
<evidence type="ECO:0000259" key="10">
    <source>
        <dbReference type="Pfam" id="PF13962"/>
    </source>
</evidence>
<feature type="repeat" description="ANK" evidence="7">
    <location>
        <begin position="238"/>
        <end position="260"/>
    </location>
</feature>
<dbReference type="OrthoDB" id="194358at2759"/>
<feature type="compositionally biased region" description="Polar residues" evidence="8">
    <location>
        <begin position="1"/>
        <end position="15"/>
    </location>
</feature>
<dbReference type="Gramene" id="mRNA:MD04G0092900">
    <property type="protein sequence ID" value="mRNA:MD04G0092900"/>
    <property type="gene ID" value="MD04G0092900"/>
</dbReference>
<dbReference type="InterPro" id="IPR002110">
    <property type="entry name" value="Ankyrin_rpt"/>
</dbReference>
<organism evidence="11 12">
    <name type="scientific">Malus domestica</name>
    <name type="common">Apple</name>
    <name type="synonym">Pyrus malus</name>
    <dbReference type="NCBI Taxonomy" id="3750"/>
    <lineage>
        <taxon>Eukaryota</taxon>
        <taxon>Viridiplantae</taxon>
        <taxon>Streptophyta</taxon>
        <taxon>Embryophyta</taxon>
        <taxon>Tracheophyta</taxon>
        <taxon>Spermatophyta</taxon>
        <taxon>Magnoliopsida</taxon>
        <taxon>eudicotyledons</taxon>
        <taxon>Gunneridae</taxon>
        <taxon>Pentapetalae</taxon>
        <taxon>rosids</taxon>
        <taxon>fabids</taxon>
        <taxon>Rosales</taxon>
        <taxon>Rosaceae</taxon>
        <taxon>Amygdaloideae</taxon>
        <taxon>Maleae</taxon>
        <taxon>Malus</taxon>
    </lineage>
</organism>
<accession>A0A498K2B3</accession>
<feature type="transmembrane region" description="Helical" evidence="9">
    <location>
        <begin position="407"/>
        <end position="428"/>
    </location>
</feature>
<feature type="repeat" description="ANK" evidence="7">
    <location>
        <begin position="102"/>
        <end position="124"/>
    </location>
</feature>
<evidence type="ECO:0000256" key="8">
    <source>
        <dbReference type="SAM" id="MobiDB-lite"/>
    </source>
</evidence>
<dbReference type="SUPFAM" id="SSF48403">
    <property type="entry name" value="Ankyrin repeat"/>
    <property type="match status" value="1"/>
</dbReference>
<evidence type="ECO:0000313" key="11">
    <source>
        <dbReference type="EMBL" id="RXI02319.1"/>
    </source>
</evidence>
<evidence type="ECO:0000256" key="9">
    <source>
        <dbReference type="SAM" id="Phobius"/>
    </source>
</evidence>
<name>A0A498K2B3_MALDO</name>
<dbReference type="SMART" id="SM00248">
    <property type="entry name" value="ANK"/>
    <property type="match status" value="8"/>
</dbReference>
<evidence type="ECO:0000256" key="1">
    <source>
        <dbReference type="ARBA" id="ARBA00004141"/>
    </source>
</evidence>
<feature type="repeat" description="ANK" evidence="7">
    <location>
        <begin position="170"/>
        <end position="202"/>
    </location>
</feature>
<keyword evidence="6 9" id="KW-0472">Membrane</keyword>
<keyword evidence="5 7" id="KW-0040">ANK repeat</keyword>
<feature type="domain" description="PGG" evidence="10">
    <location>
        <begin position="352"/>
        <end position="467"/>
    </location>
</feature>
<keyword evidence="2 9" id="KW-0812">Transmembrane</keyword>
<dbReference type="EMBL" id="RDQH01000330">
    <property type="protein sequence ID" value="RXI02319.1"/>
    <property type="molecule type" value="Genomic_DNA"/>
</dbReference>
<dbReference type="KEGG" id="mdm:103408364"/>
<feature type="transmembrane region" description="Helical" evidence="9">
    <location>
        <begin position="357"/>
        <end position="379"/>
    </location>
</feature>
<dbReference type="PANTHER" id="PTHR24186">
    <property type="entry name" value="PROTEIN PHOSPHATASE 1 REGULATORY SUBUNIT"/>
    <property type="match status" value="1"/>
</dbReference>
<protein>
    <recommendedName>
        <fullName evidence="10">PGG domain-containing protein</fullName>
    </recommendedName>
</protein>
<dbReference type="InterPro" id="IPR036770">
    <property type="entry name" value="Ankyrin_rpt-contain_sf"/>
</dbReference>
<dbReference type="GO" id="GO:0005886">
    <property type="term" value="C:plasma membrane"/>
    <property type="evidence" value="ECO:0007669"/>
    <property type="project" value="TreeGrafter"/>
</dbReference>
<comment type="caution">
    <text evidence="11">The sequence shown here is derived from an EMBL/GenBank/DDBJ whole genome shotgun (WGS) entry which is preliminary data.</text>
</comment>
<dbReference type="PANTHER" id="PTHR24186:SF26">
    <property type="entry name" value="ANKYRIN REPEAT PLANT PROTEIN"/>
    <property type="match status" value="1"/>
</dbReference>
<dbReference type="Gene3D" id="1.25.40.20">
    <property type="entry name" value="Ankyrin repeat-containing domain"/>
    <property type="match status" value="3"/>
</dbReference>
<evidence type="ECO:0000313" key="12">
    <source>
        <dbReference type="Proteomes" id="UP000290289"/>
    </source>
</evidence>
<feature type="transmembrane region" description="Helical" evidence="9">
    <location>
        <begin position="449"/>
        <end position="469"/>
    </location>
</feature>
<dbReference type="STRING" id="3750.A0A498K2B3"/>